<evidence type="ECO:0000313" key="2">
    <source>
        <dbReference type="Proteomes" id="UP000309992"/>
    </source>
</evidence>
<dbReference type="RefSeq" id="WP_113643854.1">
    <property type="nucleotide sequence ID" value="NZ_SWMS01000007.1"/>
</dbReference>
<evidence type="ECO:0000313" key="1">
    <source>
        <dbReference type="EMBL" id="TKG70841.1"/>
    </source>
</evidence>
<gene>
    <name evidence="1" type="ORF">FCN18_15055</name>
</gene>
<organism evidence="1 2">
    <name type="scientific">Prauserella endophytica</name>
    <dbReference type="NCBI Taxonomy" id="1592324"/>
    <lineage>
        <taxon>Bacteria</taxon>
        <taxon>Bacillati</taxon>
        <taxon>Actinomycetota</taxon>
        <taxon>Actinomycetes</taxon>
        <taxon>Pseudonocardiales</taxon>
        <taxon>Pseudonocardiaceae</taxon>
        <taxon>Prauserella</taxon>
        <taxon>Prauserella coralliicola group</taxon>
    </lineage>
</organism>
<dbReference type="Proteomes" id="UP000309992">
    <property type="component" value="Unassembled WGS sequence"/>
</dbReference>
<sequence length="159" mass="16943">MTASLLAAPGPAEDSAPLAENGGGWTIAEYRSVLGWTVTWGGGRPLLDLGHGMVAVTAPRPLAVGLAERLHRLDATGPVFAVDGARPYWVFLADPNDEVNADLHLPRGVEILGCPQRIPVPVEVPRSPALRWIVPPDTRRRWLPTLAAVALAAARTGRQ</sequence>
<evidence type="ECO:0008006" key="3">
    <source>
        <dbReference type="Google" id="ProtNLM"/>
    </source>
</evidence>
<proteinExistence type="predicted"/>
<keyword evidence="2" id="KW-1185">Reference proteome</keyword>
<reference evidence="1 2" key="1">
    <citation type="journal article" date="2015" name="Antonie Van Leeuwenhoek">
        <title>Prauserella endophytica sp. nov., an endophytic actinobacterium isolated from Tamarix taklamakanensis.</title>
        <authorList>
            <person name="Liu J.M."/>
            <person name="Habden X."/>
            <person name="Guo L."/>
            <person name="Tuo L."/>
            <person name="Jiang Z.K."/>
            <person name="Liu S.W."/>
            <person name="Liu X.F."/>
            <person name="Chen L."/>
            <person name="Li R.F."/>
            <person name="Zhang Y.Q."/>
            <person name="Sun C.H."/>
        </authorList>
    </citation>
    <scope>NUCLEOTIDE SEQUENCE [LARGE SCALE GENOMIC DNA]</scope>
    <source>
        <strain evidence="1 2">CGMCC 4.7182</strain>
    </source>
</reference>
<protein>
    <recommendedName>
        <fullName evidence="3">DNA primase/polymerase bifunctional N-terminal domain-containing protein</fullName>
    </recommendedName>
</protein>
<dbReference type="EMBL" id="SWMS01000007">
    <property type="protein sequence ID" value="TKG70841.1"/>
    <property type="molecule type" value="Genomic_DNA"/>
</dbReference>
<accession>A0ABY2S624</accession>
<comment type="caution">
    <text evidence="1">The sequence shown here is derived from an EMBL/GenBank/DDBJ whole genome shotgun (WGS) entry which is preliminary data.</text>
</comment>
<name>A0ABY2S624_9PSEU</name>